<dbReference type="AlphaFoldDB" id="A0A6A4GQ49"/>
<dbReference type="EMBL" id="ML769808">
    <property type="protein sequence ID" value="KAE9387327.1"/>
    <property type="molecule type" value="Genomic_DNA"/>
</dbReference>
<name>A0A6A4GQ49_9AGAR</name>
<protein>
    <submittedName>
        <fullName evidence="1">Uncharacterized protein</fullName>
    </submittedName>
</protein>
<sequence>MSRSRRGGYNLRSALGWNAQQWSDVQSFIKEIVINNLDISKPLTKQETQKMSAVHQEVLSAFPFLVIYSDLWPIDDLVRARLGYEKKRLQREQTAKLVEESRVQARAAARRAALAAVDLALSTSS</sequence>
<accession>A0A6A4GQ49</accession>
<dbReference type="Proteomes" id="UP000799118">
    <property type="component" value="Unassembled WGS sequence"/>
</dbReference>
<dbReference type="OrthoDB" id="2686745at2759"/>
<evidence type="ECO:0000313" key="1">
    <source>
        <dbReference type="EMBL" id="KAE9387327.1"/>
    </source>
</evidence>
<gene>
    <name evidence="1" type="ORF">BT96DRAFT_948454</name>
</gene>
<reference evidence="1" key="1">
    <citation type="journal article" date="2019" name="Environ. Microbiol.">
        <title>Fungal ecological strategies reflected in gene transcription - a case study of two litter decomposers.</title>
        <authorList>
            <person name="Barbi F."/>
            <person name="Kohler A."/>
            <person name="Barry K."/>
            <person name="Baskaran P."/>
            <person name="Daum C."/>
            <person name="Fauchery L."/>
            <person name="Ihrmark K."/>
            <person name="Kuo A."/>
            <person name="LaButti K."/>
            <person name="Lipzen A."/>
            <person name="Morin E."/>
            <person name="Grigoriev I.V."/>
            <person name="Henrissat B."/>
            <person name="Lindahl B."/>
            <person name="Martin F."/>
        </authorList>
    </citation>
    <scope>NUCLEOTIDE SEQUENCE</scope>
    <source>
        <strain evidence="1">JB14</strain>
    </source>
</reference>
<keyword evidence="2" id="KW-1185">Reference proteome</keyword>
<proteinExistence type="predicted"/>
<evidence type="ECO:0000313" key="2">
    <source>
        <dbReference type="Proteomes" id="UP000799118"/>
    </source>
</evidence>
<organism evidence="1 2">
    <name type="scientific">Gymnopus androsaceus JB14</name>
    <dbReference type="NCBI Taxonomy" id="1447944"/>
    <lineage>
        <taxon>Eukaryota</taxon>
        <taxon>Fungi</taxon>
        <taxon>Dikarya</taxon>
        <taxon>Basidiomycota</taxon>
        <taxon>Agaricomycotina</taxon>
        <taxon>Agaricomycetes</taxon>
        <taxon>Agaricomycetidae</taxon>
        <taxon>Agaricales</taxon>
        <taxon>Marasmiineae</taxon>
        <taxon>Omphalotaceae</taxon>
        <taxon>Gymnopus</taxon>
    </lineage>
</organism>